<dbReference type="PROSITE" id="PS00584">
    <property type="entry name" value="PFKB_KINASES_2"/>
    <property type="match status" value="1"/>
</dbReference>
<dbReference type="Proteomes" id="UP001153069">
    <property type="component" value="Unassembled WGS sequence"/>
</dbReference>
<evidence type="ECO:0000313" key="7">
    <source>
        <dbReference type="Proteomes" id="UP001153069"/>
    </source>
</evidence>
<evidence type="ECO:0000256" key="2">
    <source>
        <dbReference type="ARBA" id="ARBA00022679"/>
    </source>
</evidence>
<protein>
    <submittedName>
        <fullName evidence="6">Ketohexokinase</fullName>
    </submittedName>
</protein>
<accession>A0A9N8DWB7</accession>
<evidence type="ECO:0000256" key="3">
    <source>
        <dbReference type="ARBA" id="ARBA00022777"/>
    </source>
</evidence>
<dbReference type="SUPFAM" id="SSF53613">
    <property type="entry name" value="Ribokinase-like"/>
    <property type="match status" value="1"/>
</dbReference>
<dbReference type="Pfam" id="PF00294">
    <property type="entry name" value="PfkB"/>
    <property type="match status" value="2"/>
</dbReference>
<dbReference type="InterPro" id="IPR002173">
    <property type="entry name" value="Carboh/pur_kinase_PfkB_CS"/>
</dbReference>
<dbReference type="PANTHER" id="PTHR42774:SF3">
    <property type="entry name" value="KETOHEXOKINASE"/>
    <property type="match status" value="1"/>
</dbReference>
<dbReference type="InterPro" id="IPR052562">
    <property type="entry name" value="Ketohexokinase-related"/>
</dbReference>
<dbReference type="Gene3D" id="3.40.1190.20">
    <property type="match status" value="1"/>
</dbReference>
<dbReference type="OrthoDB" id="204058at2759"/>
<dbReference type="PANTHER" id="PTHR42774">
    <property type="entry name" value="PHOSPHOTRANSFERASE SYSTEM TRANSPORT PROTEIN"/>
    <property type="match status" value="1"/>
</dbReference>
<evidence type="ECO:0000259" key="5">
    <source>
        <dbReference type="Pfam" id="PF00294"/>
    </source>
</evidence>
<name>A0A9N8DWB7_9STRA</name>
<dbReference type="InterPro" id="IPR011611">
    <property type="entry name" value="PfkB_dom"/>
</dbReference>
<dbReference type="PRINTS" id="PR00990">
    <property type="entry name" value="RIBOKINASE"/>
</dbReference>
<evidence type="ECO:0000256" key="4">
    <source>
        <dbReference type="RuleBase" id="RU003704"/>
    </source>
</evidence>
<dbReference type="InterPro" id="IPR029056">
    <property type="entry name" value="Ribokinase-like"/>
</dbReference>
<dbReference type="AlphaFoldDB" id="A0A9N8DWB7"/>
<gene>
    <name evidence="6" type="ORF">SEMRO_425_G140110.1</name>
</gene>
<evidence type="ECO:0000256" key="1">
    <source>
        <dbReference type="ARBA" id="ARBA00010688"/>
    </source>
</evidence>
<comment type="caution">
    <text evidence="6">The sequence shown here is derived from an EMBL/GenBank/DDBJ whole genome shotgun (WGS) entry which is preliminary data.</text>
</comment>
<organism evidence="6 7">
    <name type="scientific">Seminavis robusta</name>
    <dbReference type="NCBI Taxonomy" id="568900"/>
    <lineage>
        <taxon>Eukaryota</taxon>
        <taxon>Sar</taxon>
        <taxon>Stramenopiles</taxon>
        <taxon>Ochrophyta</taxon>
        <taxon>Bacillariophyta</taxon>
        <taxon>Bacillariophyceae</taxon>
        <taxon>Bacillariophycidae</taxon>
        <taxon>Naviculales</taxon>
        <taxon>Naviculaceae</taxon>
        <taxon>Seminavis</taxon>
    </lineage>
</organism>
<dbReference type="InterPro" id="IPR002139">
    <property type="entry name" value="Ribo/fructo_kinase"/>
</dbReference>
<comment type="similarity">
    <text evidence="1 4">Belongs to the carbohydrate kinase PfkB family.</text>
</comment>
<feature type="domain" description="Carbohydrate kinase PfkB" evidence="5">
    <location>
        <begin position="338"/>
        <end position="394"/>
    </location>
</feature>
<evidence type="ECO:0000313" key="6">
    <source>
        <dbReference type="EMBL" id="CAB9510183.1"/>
    </source>
</evidence>
<keyword evidence="3 4" id="KW-0418">Kinase</keyword>
<dbReference type="GO" id="GO:0016301">
    <property type="term" value="F:kinase activity"/>
    <property type="evidence" value="ECO:0007669"/>
    <property type="project" value="UniProtKB-KW"/>
</dbReference>
<reference evidence="6" key="1">
    <citation type="submission" date="2020-06" db="EMBL/GenBank/DDBJ databases">
        <authorList>
            <consortium name="Plant Systems Biology data submission"/>
        </authorList>
    </citation>
    <scope>NUCLEOTIDE SEQUENCE</scope>
    <source>
        <strain evidence="6">D6</strain>
    </source>
</reference>
<proteinExistence type="inferred from homology"/>
<keyword evidence="2 4" id="KW-0808">Transferase</keyword>
<sequence>MQDDMNGNEEEKIILILGACCLDRLLTVDSYPLPDSKIKTRAYHEVGGGNGGNVATAMALLKDAPFATSSSNVKIKLLAQVGDDAVATRLVEDLTCAGVDLSLLRQEAHSTTSFTTTIVSSSSPTRTCLFTPGTCGNVPMDDIDSDNIWEGNVVHFHTDGRNPDLALALAQEATRRHIPVSVDPEKDRQLPAQDKMMELASILFLNATQMNDFFQRKHQEFSTTITQRQQTLDGLKPETANLDPAIITSAIQPSLSYLCWHGTQQLHKQVVITKGDLGAIRVTAQELVETQTAQKMELMADNVATPNSISMQVPCSIVGGTTHGLARLTVESVGVLQNADIVDTTGAGDAFIGGYLLSRILLGPDDPPQFALHLGAWVAGKKLGGPGAQSALPTARDVSNELGNTVEEMQSALHNLIGHFGGDAGEE</sequence>
<keyword evidence="7" id="KW-1185">Reference proteome</keyword>
<feature type="domain" description="Carbohydrate kinase PfkB" evidence="5">
    <location>
        <begin position="14"/>
        <end position="248"/>
    </location>
</feature>
<dbReference type="EMBL" id="CAICTM010000424">
    <property type="protein sequence ID" value="CAB9510183.1"/>
    <property type="molecule type" value="Genomic_DNA"/>
</dbReference>